<evidence type="ECO:0000256" key="6">
    <source>
        <dbReference type="ARBA" id="ARBA00038170"/>
    </source>
</evidence>
<dbReference type="GO" id="GO:0003714">
    <property type="term" value="F:transcription corepressor activity"/>
    <property type="evidence" value="ECO:0007669"/>
    <property type="project" value="TreeGrafter"/>
</dbReference>
<dbReference type="PANTHER" id="PTHR11085:SF12">
    <property type="entry name" value="NAD-DEPENDENT PROTEIN DEACYLASE SIRTUIN-6"/>
    <property type="match status" value="1"/>
</dbReference>
<reference evidence="9 10" key="1">
    <citation type="journal article" date="2019" name="Nat. Plants">
        <title>Stout camphor tree genome fills gaps in understanding of flowering plant genome evolution.</title>
        <authorList>
            <person name="Chaw S.M."/>
            <person name="Liu Y.C."/>
            <person name="Wu Y.W."/>
            <person name="Wang H.Y."/>
            <person name="Lin C.I."/>
            <person name="Wu C.S."/>
            <person name="Ke H.M."/>
            <person name="Chang L.Y."/>
            <person name="Hsu C.Y."/>
            <person name="Yang H.T."/>
            <person name="Sudianto E."/>
            <person name="Hsu M.H."/>
            <person name="Wu K.P."/>
            <person name="Wang L.N."/>
            <person name="Leebens-Mack J.H."/>
            <person name="Tsai I.J."/>
        </authorList>
    </citation>
    <scope>NUCLEOTIDE SEQUENCE [LARGE SCALE GENOMIC DNA]</scope>
    <source>
        <strain evidence="10">cv. Chaw 1501</strain>
        <tissue evidence="9">Young leaves</tissue>
    </source>
</reference>
<dbReference type="GO" id="GO:0005634">
    <property type="term" value="C:nucleus"/>
    <property type="evidence" value="ECO:0007669"/>
    <property type="project" value="TreeGrafter"/>
</dbReference>
<dbReference type="PROSITE" id="PS50305">
    <property type="entry name" value="SIRTUIN"/>
    <property type="match status" value="1"/>
</dbReference>
<evidence type="ECO:0000256" key="4">
    <source>
        <dbReference type="ARBA" id="ARBA00022833"/>
    </source>
</evidence>
<gene>
    <name evidence="9" type="ORF">CKAN_01213300</name>
</gene>
<feature type="domain" description="Deacetylase sirtuin-type" evidence="8">
    <location>
        <begin position="27"/>
        <end position="153"/>
    </location>
</feature>
<evidence type="ECO:0000259" key="8">
    <source>
        <dbReference type="PROSITE" id="PS50305"/>
    </source>
</evidence>
<keyword evidence="4" id="KW-0862">Zinc</keyword>
<dbReference type="InterPro" id="IPR050134">
    <property type="entry name" value="NAD-dep_sirtuin_deacylases"/>
</dbReference>
<dbReference type="InterPro" id="IPR026590">
    <property type="entry name" value="Ssirtuin_cat_dom"/>
</dbReference>
<dbReference type="SUPFAM" id="SSF52467">
    <property type="entry name" value="DHS-like NAD/FAD-binding domain"/>
    <property type="match status" value="1"/>
</dbReference>
<dbReference type="Gene3D" id="3.40.50.1220">
    <property type="entry name" value="TPP-binding domain"/>
    <property type="match status" value="1"/>
</dbReference>
<evidence type="ECO:0000256" key="1">
    <source>
        <dbReference type="ARBA" id="ARBA00012928"/>
    </source>
</evidence>
<evidence type="ECO:0000256" key="5">
    <source>
        <dbReference type="ARBA" id="ARBA00023027"/>
    </source>
</evidence>
<evidence type="ECO:0000256" key="3">
    <source>
        <dbReference type="ARBA" id="ARBA00022723"/>
    </source>
</evidence>
<dbReference type="GO" id="GO:0070403">
    <property type="term" value="F:NAD+ binding"/>
    <property type="evidence" value="ECO:0007669"/>
    <property type="project" value="InterPro"/>
</dbReference>
<sequence length="153" mass="16795">MSLGYAEKLSYREDVGTVGMTEVFDPPHILQRKIEELASMIQKSKHLVVFTGAGISTSCGIPDFRGPKGVWTLQREGKGVPEASLPFHRAMPSLTHMALVALEKAGFLKFVISQNVDSLHLRSGIPREKLAELHGNSFRELCPSCGIEYGLNS</sequence>
<dbReference type="Pfam" id="PF02146">
    <property type="entry name" value="SIR2"/>
    <property type="match status" value="2"/>
</dbReference>
<dbReference type="EC" id="2.3.1.286" evidence="1"/>
<dbReference type="AlphaFoldDB" id="A0A443NXZ8"/>
<dbReference type="InterPro" id="IPR003000">
    <property type="entry name" value="Sirtuin"/>
</dbReference>
<dbReference type="EMBL" id="QPKB01000004">
    <property type="protein sequence ID" value="RWR83379.1"/>
    <property type="molecule type" value="Genomic_DNA"/>
</dbReference>
<name>A0A443NXZ8_9MAGN</name>
<dbReference type="FunFam" id="3.40.50.1220:FF:000038">
    <property type="entry name" value="NAD-dependent protein deacetylase sirtuin-6 isoform X2"/>
    <property type="match status" value="1"/>
</dbReference>
<dbReference type="InterPro" id="IPR029035">
    <property type="entry name" value="DHS-like_NAD/FAD-binding_dom"/>
</dbReference>
<protein>
    <recommendedName>
        <fullName evidence="1">protein acetyllysine N-acetyltransferase</fullName>
        <ecNumber evidence="1">2.3.1.286</ecNumber>
    </recommendedName>
</protein>
<dbReference type="GO" id="GO:0000122">
    <property type="term" value="P:negative regulation of transcription by RNA polymerase II"/>
    <property type="evidence" value="ECO:0007669"/>
    <property type="project" value="TreeGrafter"/>
</dbReference>
<keyword evidence="5" id="KW-0520">NAD</keyword>
<accession>A0A443NXZ8</accession>
<evidence type="ECO:0000313" key="10">
    <source>
        <dbReference type="Proteomes" id="UP000283530"/>
    </source>
</evidence>
<comment type="caution">
    <text evidence="9">The sequence shown here is derived from an EMBL/GenBank/DDBJ whole genome shotgun (WGS) entry which is preliminary data.</text>
</comment>
<evidence type="ECO:0000256" key="2">
    <source>
        <dbReference type="ARBA" id="ARBA00022679"/>
    </source>
</evidence>
<dbReference type="OrthoDB" id="424302at2759"/>
<dbReference type="STRING" id="337451.A0A443NXZ8"/>
<dbReference type="GO" id="GO:0017136">
    <property type="term" value="F:histone deacetylase activity, NAD-dependent"/>
    <property type="evidence" value="ECO:0007669"/>
    <property type="project" value="TreeGrafter"/>
</dbReference>
<dbReference type="Proteomes" id="UP000283530">
    <property type="component" value="Unassembled WGS sequence"/>
</dbReference>
<comment type="similarity">
    <text evidence="6">Belongs to the sirtuin family. Class IV subfamily.</text>
</comment>
<keyword evidence="3" id="KW-0479">Metal-binding</keyword>
<dbReference type="PANTHER" id="PTHR11085">
    <property type="entry name" value="NAD-DEPENDENT PROTEIN DEACYLASE SIRTUIN-5, MITOCHONDRIAL-RELATED"/>
    <property type="match status" value="1"/>
</dbReference>
<evidence type="ECO:0000256" key="7">
    <source>
        <dbReference type="PROSITE-ProRule" id="PRU00236"/>
    </source>
</evidence>
<proteinExistence type="inferred from homology"/>
<keyword evidence="10" id="KW-1185">Reference proteome</keyword>
<organism evidence="9 10">
    <name type="scientific">Cinnamomum micranthum f. kanehirae</name>
    <dbReference type="NCBI Taxonomy" id="337451"/>
    <lineage>
        <taxon>Eukaryota</taxon>
        <taxon>Viridiplantae</taxon>
        <taxon>Streptophyta</taxon>
        <taxon>Embryophyta</taxon>
        <taxon>Tracheophyta</taxon>
        <taxon>Spermatophyta</taxon>
        <taxon>Magnoliopsida</taxon>
        <taxon>Magnoliidae</taxon>
        <taxon>Laurales</taxon>
        <taxon>Lauraceae</taxon>
        <taxon>Cinnamomum</taxon>
    </lineage>
</organism>
<dbReference type="GO" id="GO:0046872">
    <property type="term" value="F:metal ion binding"/>
    <property type="evidence" value="ECO:0007669"/>
    <property type="project" value="UniProtKB-KW"/>
</dbReference>
<comment type="caution">
    <text evidence="7">Lacks conserved residue(s) required for the propagation of feature annotation.</text>
</comment>
<evidence type="ECO:0000313" key="9">
    <source>
        <dbReference type="EMBL" id="RWR83379.1"/>
    </source>
</evidence>
<keyword evidence="2" id="KW-0808">Transferase</keyword>